<organism evidence="1 2">
    <name type="scientific">Characodon lateralis</name>
    <dbReference type="NCBI Taxonomy" id="208331"/>
    <lineage>
        <taxon>Eukaryota</taxon>
        <taxon>Metazoa</taxon>
        <taxon>Chordata</taxon>
        <taxon>Craniata</taxon>
        <taxon>Vertebrata</taxon>
        <taxon>Euteleostomi</taxon>
        <taxon>Actinopterygii</taxon>
        <taxon>Neopterygii</taxon>
        <taxon>Teleostei</taxon>
        <taxon>Neoteleostei</taxon>
        <taxon>Acanthomorphata</taxon>
        <taxon>Ovalentaria</taxon>
        <taxon>Atherinomorphae</taxon>
        <taxon>Cyprinodontiformes</taxon>
        <taxon>Goodeidae</taxon>
        <taxon>Characodon</taxon>
    </lineage>
</organism>
<comment type="caution">
    <text evidence="1">The sequence shown here is derived from an EMBL/GenBank/DDBJ whole genome shotgun (WGS) entry which is preliminary data.</text>
</comment>
<dbReference type="EMBL" id="JAHUTJ010066230">
    <property type="protein sequence ID" value="MED6290159.1"/>
    <property type="molecule type" value="Genomic_DNA"/>
</dbReference>
<evidence type="ECO:0000313" key="2">
    <source>
        <dbReference type="Proteomes" id="UP001352852"/>
    </source>
</evidence>
<name>A0ABU7EU32_9TELE</name>
<protein>
    <submittedName>
        <fullName evidence="1">Uncharacterized protein</fullName>
    </submittedName>
</protein>
<accession>A0ABU7EU32</accession>
<gene>
    <name evidence="1" type="ORF">CHARACLAT_010270</name>
</gene>
<proteinExistence type="predicted"/>
<evidence type="ECO:0000313" key="1">
    <source>
        <dbReference type="EMBL" id="MED6290159.1"/>
    </source>
</evidence>
<keyword evidence="2" id="KW-1185">Reference proteome</keyword>
<sequence length="119" mass="13410">MSSIAHSFHILYFYFCVYVRRYNTEGFFCVKISPLSIQEPNVDEEAKHTKSSLTTLSARRVFGGNVTSAFGSSLEAKISPVFGWALLLVFVSGPTHTWRKHFLSSGALKEYLCECQAFD</sequence>
<reference evidence="1 2" key="1">
    <citation type="submission" date="2021-06" db="EMBL/GenBank/DDBJ databases">
        <authorList>
            <person name="Palmer J.M."/>
        </authorList>
    </citation>
    <scope>NUCLEOTIDE SEQUENCE [LARGE SCALE GENOMIC DNA]</scope>
    <source>
        <strain evidence="1 2">CL_MEX2019</strain>
        <tissue evidence="1">Muscle</tissue>
    </source>
</reference>
<dbReference type="Proteomes" id="UP001352852">
    <property type="component" value="Unassembled WGS sequence"/>
</dbReference>